<protein>
    <submittedName>
        <fullName evidence="2">(rape) hypothetical protein</fullName>
    </submittedName>
</protein>
<dbReference type="EMBL" id="HG994368">
    <property type="protein sequence ID" value="CAF1858290.1"/>
    <property type="molecule type" value="Genomic_DNA"/>
</dbReference>
<proteinExistence type="predicted"/>
<dbReference type="Proteomes" id="UP001295469">
    <property type="component" value="Chromosome C04"/>
</dbReference>
<reference evidence="2" key="1">
    <citation type="submission" date="2021-01" db="EMBL/GenBank/DDBJ databases">
        <authorList>
            <consortium name="Genoscope - CEA"/>
            <person name="William W."/>
        </authorList>
    </citation>
    <scope>NUCLEOTIDE SEQUENCE</scope>
</reference>
<sequence length="57" mass="6710">MESSGSEMETELDESDEDGRIEPIPGDREDKPACWFNFQGLIRMIYEVVDRERMRTL</sequence>
<gene>
    <name evidence="2" type="ORF">DARMORV10_C04P44710.1</name>
</gene>
<accession>A0A816JKG6</accession>
<name>A0A816JKG6_BRANA</name>
<feature type="non-terminal residue" evidence="2">
    <location>
        <position position="1"/>
    </location>
</feature>
<dbReference type="AlphaFoldDB" id="A0A816JKG6"/>
<evidence type="ECO:0000256" key="1">
    <source>
        <dbReference type="SAM" id="MobiDB-lite"/>
    </source>
</evidence>
<feature type="compositionally biased region" description="Basic and acidic residues" evidence="1">
    <location>
        <begin position="18"/>
        <end position="29"/>
    </location>
</feature>
<evidence type="ECO:0000313" key="2">
    <source>
        <dbReference type="EMBL" id="CAF1858290.1"/>
    </source>
</evidence>
<feature type="compositionally biased region" description="Acidic residues" evidence="1">
    <location>
        <begin position="8"/>
        <end position="17"/>
    </location>
</feature>
<feature type="region of interest" description="Disordered" evidence="1">
    <location>
        <begin position="1"/>
        <end position="29"/>
    </location>
</feature>
<organism evidence="2">
    <name type="scientific">Brassica napus</name>
    <name type="common">Rape</name>
    <dbReference type="NCBI Taxonomy" id="3708"/>
    <lineage>
        <taxon>Eukaryota</taxon>
        <taxon>Viridiplantae</taxon>
        <taxon>Streptophyta</taxon>
        <taxon>Embryophyta</taxon>
        <taxon>Tracheophyta</taxon>
        <taxon>Spermatophyta</taxon>
        <taxon>Magnoliopsida</taxon>
        <taxon>eudicotyledons</taxon>
        <taxon>Gunneridae</taxon>
        <taxon>Pentapetalae</taxon>
        <taxon>rosids</taxon>
        <taxon>malvids</taxon>
        <taxon>Brassicales</taxon>
        <taxon>Brassicaceae</taxon>
        <taxon>Brassiceae</taxon>
        <taxon>Brassica</taxon>
    </lineage>
</organism>